<accession>A0A397BCR0</accession>
<organism evidence="2 3">
    <name type="scientific">Aphanomyces astaci</name>
    <name type="common">Crayfish plague agent</name>
    <dbReference type="NCBI Taxonomy" id="112090"/>
    <lineage>
        <taxon>Eukaryota</taxon>
        <taxon>Sar</taxon>
        <taxon>Stramenopiles</taxon>
        <taxon>Oomycota</taxon>
        <taxon>Saprolegniomycetes</taxon>
        <taxon>Saprolegniales</taxon>
        <taxon>Verrucalvaceae</taxon>
        <taxon>Aphanomyces</taxon>
    </lineage>
</organism>
<dbReference type="VEuPathDB" id="FungiDB:H257_18453"/>
<dbReference type="Proteomes" id="UP000265427">
    <property type="component" value="Unassembled WGS sequence"/>
</dbReference>
<dbReference type="VEuPathDB" id="FungiDB:H257_10647"/>
<evidence type="ECO:0000313" key="3">
    <source>
        <dbReference type="Proteomes" id="UP000265427"/>
    </source>
</evidence>
<feature type="compositionally biased region" description="Polar residues" evidence="1">
    <location>
        <begin position="386"/>
        <end position="396"/>
    </location>
</feature>
<reference evidence="2 3" key="1">
    <citation type="submission" date="2018-08" db="EMBL/GenBank/DDBJ databases">
        <title>Aphanomyces genome sequencing and annotation.</title>
        <authorList>
            <person name="Minardi D."/>
            <person name="Oidtmann B."/>
            <person name="Van Der Giezen M."/>
            <person name="Studholme D.J."/>
        </authorList>
    </citation>
    <scope>NUCLEOTIDE SEQUENCE [LARGE SCALE GENOMIC DNA]</scope>
    <source>
        <strain evidence="2 3">Kv</strain>
    </source>
</reference>
<comment type="caution">
    <text evidence="2">The sequence shown here is derived from an EMBL/GenBank/DDBJ whole genome shotgun (WGS) entry which is preliminary data.</text>
</comment>
<name>A0A397BCR0_APHAT</name>
<sequence>MSLDLSTVTALGVPVDPSIDTNPPVMPRGSTPGLLRRPITSGTSNAPSVDDIVTDPPHSTRGQLPVPTVSPPPNTSPTENVWEFMRESRRRADRASSKADIGTHRPTMPQLTPLLELLNSGASGGALFDAFEPLRLDVKKPVVCRVQMDTGSYTNTIDEGKAMKAVLFDTNQKSLEPSLAEIVQCHRDVANQNLTWGLASFEAMDRLVGVSFAIPVSRDGTKVNFTMSSPHVMDGFYLDIVDFVHDRVSERFLWEVLAAIGAPPIAGTYTQVSAAYGTKGSRYRLSFNDNHPPPPFVCNGRLLDEIVFLGKCHRIYGRGWYNHRKGFQRVDLDIAAKENAIAQPFTLSPSPLHARPAGVNKRQCVPPPTLPRWTRVPRGHGAVSRSGASASPQRPWQSPNMFDALREHIVVTPTQLVDSSTNNMLILPSILPVPDSPRTLPSNTYIDGTKPDGQSVTRATVSLDLMLEEFALLDSHVAAAKSAFTTMCSQPAASTSAFNLVDLVTTGAADRIQSLLSKHPMEFGLQVRSLASSTPVMLLHLTRLRMLCRWMRTTWGPSTPFATLYHNVFNHAYSIHALGLDITSVVQSSSLDEYHSDDVSDATVLLSHESESILALAEMLLGSLAPCYYAHDVALNAATSGPVFALPARSGDRYLASSTLCTVLLHSTLGTPIRKALCDLLQRARATLTDRGSADSEDSAVASTLADWVSNVDIMVALDQAFALPITPFCQVMFDSSTMSLTHGSLEDLWTDTVTPTTG</sequence>
<evidence type="ECO:0000313" key="2">
    <source>
        <dbReference type="EMBL" id="RHY15597.1"/>
    </source>
</evidence>
<protein>
    <submittedName>
        <fullName evidence="2">Uncharacterized protein</fullName>
    </submittedName>
</protein>
<evidence type="ECO:0000256" key="1">
    <source>
        <dbReference type="SAM" id="MobiDB-lite"/>
    </source>
</evidence>
<proteinExistence type="predicted"/>
<gene>
    <name evidence="2" type="ORF">DYB36_005031</name>
</gene>
<feature type="region of interest" description="Disordered" evidence="1">
    <location>
        <begin position="89"/>
        <end position="108"/>
    </location>
</feature>
<feature type="region of interest" description="Disordered" evidence="1">
    <location>
        <begin position="19"/>
        <end position="78"/>
    </location>
</feature>
<dbReference type="AlphaFoldDB" id="A0A397BCR0"/>
<feature type="compositionally biased region" description="Basic and acidic residues" evidence="1">
    <location>
        <begin position="93"/>
        <end position="103"/>
    </location>
</feature>
<feature type="region of interest" description="Disordered" evidence="1">
    <location>
        <begin position="357"/>
        <end position="396"/>
    </location>
</feature>
<dbReference type="EMBL" id="QUSZ01004161">
    <property type="protein sequence ID" value="RHY15597.1"/>
    <property type="molecule type" value="Genomic_DNA"/>
</dbReference>